<dbReference type="SUPFAM" id="SSF55008">
    <property type="entry name" value="HMA, heavy metal-associated domain"/>
    <property type="match status" value="1"/>
</dbReference>
<dbReference type="GO" id="GO:0046872">
    <property type="term" value="F:metal ion binding"/>
    <property type="evidence" value="ECO:0007669"/>
    <property type="project" value="InterPro"/>
</dbReference>
<dbReference type="Gene3D" id="3.30.70.100">
    <property type="match status" value="1"/>
</dbReference>
<dbReference type="PATRIC" id="fig|742817.3.peg.786"/>
<evidence type="ECO:0000313" key="1">
    <source>
        <dbReference type="EMBL" id="EHP49948.1"/>
    </source>
</evidence>
<dbReference type="AlphaFoldDB" id="H1DEP8"/>
<evidence type="ECO:0000313" key="2">
    <source>
        <dbReference type="Proteomes" id="UP000004892"/>
    </source>
</evidence>
<protein>
    <submittedName>
        <fullName evidence="1">Uncharacterized protein</fullName>
    </submittedName>
</protein>
<proteinExistence type="predicted"/>
<gene>
    <name evidence="1" type="ORF">HMPREF9449_00734</name>
</gene>
<dbReference type="STRING" id="742817.HMPREF9449_00734"/>
<dbReference type="GeneID" id="98068358"/>
<organism evidence="1 2">
    <name type="scientific">Odoribacter laneus YIT 12061</name>
    <dbReference type="NCBI Taxonomy" id="742817"/>
    <lineage>
        <taxon>Bacteria</taxon>
        <taxon>Pseudomonadati</taxon>
        <taxon>Bacteroidota</taxon>
        <taxon>Bacteroidia</taxon>
        <taxon>Bacteroidales</taxon>
        <taxon>Odoribacteraceae</taxon>
        <taxon>Odoribacter</taxon>
    </lineage>
</organism>
<accession>H1DEP8</accession>
<dbReference type="EMBL" id="ADMC01000008">
    <property type="protein sequence ID" value="EHP49948.1"/>
    <property type="molecule type" value="Genomic_DNA"/>
</dbReference>
<keyword evidence="2" id="KW-1185">Reference proteome</keyword>
<name>H1DEP8_9BACT</name>
<dbReference type="RefSeq" id="WP_009135882.1">
    <property type="nucleotide sequence ID" value="NZ_JH594596.1"/>
</dbReference>
<dbReference type="Proteomes" id="UP000004892">
    <property type="component" value="Unassembled WGS sequence"/>
</dbReference>
<reference evidence="1 2" key="1">
    <citation type="submission" date="2012-01" db="EMBL/GenBank/DDBJ databases">
        <title>The Genome Sequence of Odoribacter laneus YIT 12061.</title>
        <authorList>
            <consortium name="The Broad Institute Genome Sequencing Platform"/>
            <person name="Earl A."/>
            <person name="Ward D."/>
            <person name="Feldgarden M."/>
            <person name="Gevers D."/>
            <person name="Morotomi M."/>
            <person name="Young S.K."/>
            <person name="Zeng Q."/>
            <person name="Gargeya S."/>
            <person name="Fitzgerald M."/>
            <person name="Haas B."/>
            <person name="Abouelleil A."/>
            <person name="Alvarado L."/>
            <person name="Arachchi H.M."/>
            <person name="Berlin A."/>
            <person name="Chapman S.B."/>
            <person name="Gearin G."/>
            <person name="Goldberg J."/>
            <person name="Griggs A."/>
            <person name="Gujja S."/>
            <person name="Hansen M."/>
            <person name="Heiman D."/>
            <person name="Howarth C."/>
            <person name="Larimer J."/>
            <person name="Lui A."/>
            <person name="MacDonald P.J.P."/>
            <person name="McCowen C."/>
            <person name="Montmayeur A."/>
            <person name="Murphy C."/>
            <person name="Neiman D."/>
            <person name="Pearson M."/>
            <person name="Priest M."/>
            <person name="Roberts A."/>
            <person name="Saif S."/>
            <person name="Shea T."/>
            <person name="Sisk P."/>
            <person name="Stolte C."/>
            <person name="Sykes S."/>
            <person name="Wortman J."/>
            <person name="Nusbaum C."/>
            <person name="Birren B."/>
        </authorList>
    </citation>
    <scope>NUCLEOTIDE SEQUENCE [LARGE SCALE GENOMIC DNA]</scope>
    <source>
        <strain evidence="1 2">YIT 12061</strain>
    </source>
</reference>
<dbReference type="InterPro" id="IPR036163">
    <property type="entry name" value="HMA_dom_sf"/>
</dbReference>
<sequence>MGTTYTFKTNLKCKNCVAKIKPQLDRVEQIEKWSVDQRGNDSMLSVDMEGGEPSVIEKILLGAGYKAEFYSKTEDK</sequence>
<dbReference type="HOGENOM" id="CLU_134973_7_3_10"/>
<comment type="caution">
    <text evidence="1">The sequence shown here is derived from an EMBL/GenBank/DDBJ whole genome shotgun (WGS) entry which is preliminary data.</text>
</comment>